<organism evidence="2 3">
    <name type="scientific">Aplosporella prunicola CBS 121167</name>
    <dbReference type="NCBI Taxonomy" id="1176127"/>
    <lineage>
        <taxon>Eukaryota</taxon>
        <taxon>Fungi</taxon>
        <taxon>Dikarya</taxon>
        <taxon>Ascomycota</taxon>
        <taxon>Pezizomycotina</taxon>
        <taxon>Dothideomycetes</taxon>
        <taxon>Dothideomycetes incertae sedis</taxon>
        <taxon>Botryosphaeriales</taxon>
        <taxon>Aplosporellaceae</taxon>
        <taxon>Aplosporella</taxon>
    </lineage>
</organism>
<dbReference type="Proteomes" id="UP000799438">
    <property type="component" value="Unassembled WGS sequence"/>
</dbReference>
<reference evidence="2" key="1">
    <citation type="journal article" date="2020" name="Stud. Mycol.">
        <title>101 Dothideomycetes genomes: a test case for predicting lifestyles and emergence of pathogens.</title>
        <authorList>
            <person name="Haridas S."/>
            <person name="Albert R."/>
            <person name="Binder M."/>
            <person name="Bloem J."/>
            <person name="Labutti K."/>
            <person name="Salamov A."/>
            <person name="Andreopoulos B."/>
            <person name="Baker S."/>
            <person name="Barry K."/>
            <person name="Bills G."/>
            <person name="Bluhm B."/>
            <person name="Cannon C."/>
            <person name="Castanera R."/>
            <person name="Culley D."/>
            <person name="Daum C."/>
            <person name="Ezra D."/>
            <person name="Gonzalez J."/>
            <person name="Henrissat B."/>
            <person name="Kuo A."/>
            <person name="Liang C."/>
            <person name="Lipzen A."/>
            <person name="Lutzoni F."/>
            <person name="Magnuson J."/>
            <person name="Mondo S."/>
            <person name="Nolan M."/>
            <person name="Ohm R."/>
            <person name="Pangilinan J."/>
            <person name="Park H.-J."/>
            <person name="Ramirez L."/>
            <person name="Alfaro M."/>
            <person name="Sun H."/>
            <person name="Tritt A."/>
            <person name="Yoshinaga Y."/>
            <person name="Zwiers L.-H."/>
            <person name="Turgeon B."/>
            <person name="Goodwin S."/>
            <person name="Spatafora J."/>
            <person name="Crous P."/>
            <person name="Grigoriev I."/>
        </authorList>
    </citation>
    <scope>NUCLEOTIDE SEQUENCE</scope>
    <source>
        <strain evidence="2">CBS 121167</strain>
    </source>
</reference>
<gene>
    <name evidence="2" type="ORF">K452DRAFT_872</name>
</gene>
<evidence type="ECO:0000313" key="3">
    <source>
        <dbReference type="Proteomes" id="UP000799438"/>
    </source>
</evidence>
<proteinExistence type="predicted"/>
<evidence type="ECO:0000313" key="2">
    <source>
        <dbReference type="EMBL" id="KAF2147054.1"/>
    </source>
</evidence>
<sequence>MGSMEAGEGKRNPRPSSPTRARAPALAHQPKLHSPSRDVSRYRPRLPARSLPPALPLPLPAAGMSSVVISTAVSPLARFLASAVALSTQTQTQTLHRTCPEASGGNSAAAATGPSSPVPRFVAGTGRQGSLPSGRPSRKFLRAFEKARENGEVGASSRHGWRITSARAESVRCLLGLDVPSVCVRAAFPFFFDVICW</sequence>
<accession>A0A6A6BV09</accession>
<dbReference type="AlphaFoldDB" id="A0A6A6BV09"/>
<keyword evidence="3" id="KW-1185">Reference proteome</keyword>
<evidence type="ECO:0000256" key="1">
    <source>
        <dbReference type="SAM" id="MobiDB-lite"/>
    </source>
</evidence>
<dbReference type="EMBL" id="ML995474">
    <property type="protein sequence ID" value="KAF2147054.1"/>
    <property type="molecule type" value="Genomic_DNA"/>
</dbReference>
<dbReference type="RefSeq" id="XP_033402762.1">
    <property type="nucleotide sequence ID" value="XM_033547257.1"/>
</dbReference>
<feature type="region of interest" description="Disordered" evidence="1">
    <location>
        <begin position="98"/>
        <end position="117"/>
    </location>
</feature>
<feature type="region of interest" description="Disordered" evidence="1">
    <location>
        <begin position="1"/>
        <end position="52"/>
    </location>
</feature>
<name>A0A6A6BV09_9PEZI</name>
<feature type="compositionally biased region" description="Low complexity" evidence="1">
    <location>
        <begin position="17"/>
        <end position="27"/>
    </location>
</feature>
<dbReference type="GeneID" id="54304764"/>
<protein>
    <submittedName>
        <fullName evidence="2">Uncharacterized protein</fullName>
    </submittedName>
</protein>
<feature type="compositionally biased region" description="Low complexity" evidence="1">
    <location>
        <begin position="100"/>
        <end position="117"/>
    </location>
</feature>